<feature type="compositionally biased region" description="Low complexity" evidence="1">
    <location>
        <begin position="553"/>
        <end position="577"/>
    </location>
</feature>
<keyword evidence="2" id="KW-0732">Signal</keyword>
<feature type="region of interest" description="Disordered" evidence="1">
    <location>
        <begin position="510"/>
        <end position="590"/>
    </location>
</feature>
<accession>A0A2H6KCL4</accession>
<evidence type="ECO:0000313" key="4">
    <source>
        <dbReference type="Proteomes" id="UP000236319"/>
    </source>
</evidence>
<proteinExistence type="predicted"/>
<dbReference type="EMBL" id="BDSA01000002">
    <property type="protein sequence ID" value="GBE60740.1"/>
    <property type="molecule type" value="Genomic_DNA"/>
</dbReference>
<name>A0A2H6KCL4_9APIC</name>
<evidence type="ECO:0000256" key="2">
    <source>
        <dbReference type="SAM" id="SignalP"/>
    </source>
</evidence>
<dbReference type="GeneID" id="39874510"/>
<feature type="region of interest" description="Disordered" evidence="1">
    <location>
        <begin position="975"/>
        <end position="1000"/>
    </location>
</feature>
<keyword evidence="4" id="KW-1185">Reference proteome</keyword>
<dbReference type="VEuPathDB" id="PiroplasmaDB:BOVATA_022330"/>
<feature type="chain" id="PRO_5014190071" evidence="2">
    <location>
        <begin position="22"/>
        <end position="1000"/>
    </location>
</feature>
<dbReference type="OrthoDB" id="366385at2759"/>
<reference evidence="3 4" key="1">
    <citation type="journal article" date="2017" name="BMC Genomics">
        <title>Whole-genome assembly of Babesia ovata and comparative genomics between closely related pathogens.</title>
        <authorList>
            <person name="Yamagishi J."/>
            <person name="Asada M."/>
            <person name="Hakimi H."/>
            <person name="Tanaka T.Q."/>
            <person name="Sugimoto C."/>
            <person name="Kawazu S."/>
        </authorList>
    </citation>
    <scope>NUCLEOTIDE SEQUENCE [LARGE SCALE GENOMIC DNA]</scope>
    <source>
        <strain evidence="3 4">Miyake</strain>
    </source>
</reference>
<gene>
    <name evidence="3" type="ORF">BOVATA_022330</name>
</gene>
<feature type="signal peptide" evidence="2">
    <location>
        <begin position="1"/>
        <end position="21"/>
    </location>
</feature>
<dbReference type="AlphaFoldDB" id="A0A2H6KCL4"/>
<feature type="region of interest" description="Disordered" evidence="1">
    <location>
        <begin position="164"/>
        <end position="270"/>
    </location>
</feature>
<protein>
    <submittedName>
        <fullName evidence="3">Efflux ABC permease, putative</fullName>
    </submittedName>
</protein>
<evidence type="ECO:0000256" key="1">
    <source>
        <dbReference type="SAM" id="MobiDB-lite"/>
    </source>
</evidence>
<sequence length="1000" mass="111128">MLRPSVLTWLCIVASFLEGYALSYGVGQLVSVAFLRSCSGIIVNKSCCEAIADAQCFCKQKADYFQCQARYDTSKAESPCGEQKPASTATNHIIWVLQNCNANNTGNCFPLKCKCKKDGVSSPVKEPKFSCTMCKEGKSETCKTSELVPVVCTKKVVTVEKKDTTAAKEKQIDAGSGDSTGGKGGSTSEKADSPKPEPGSANKGSSSPSQQQNSTPQCPMPQEKGKGGSQGTVQAETEKTKAKADAQGNVGEKEQVKADQGEQECKDGEKDNEKEEESKCFCKNVVGMDCTETCKDCSCAKKEKEKKEKTKKRKEKEKEGKEEGAGKEKNVVNKMRCIEWITTNNAQHYLLRNAQSSTCDDCDLTLWLEGVPVGNRGDMCCVSVVNEPPFTCCWQKWNPDADRLYIGYMDANCPLCSIVEVRQMDFAKEFSHHLKESFPHHFNIRNIKFGSCCHSTFYLKLSCDKRDKYPHLHRRKYNFKDHPISYIYFTTAAVMDEELEKLAEKREQAKTASAAASTGSSGVSSSSGVSGKGAPSGPLGAGGKGTLGGGGQAAAAAAAPVPQKPGQSPTQPSDSAPQPAPDPAKTCDDNGNLVLSPSTEFLVDQKYKKCCFGVATRIFTYYRYVTEMLGCRYCVKEKCDESNRPIHCDCTGGKCSIGCCVKVPFTDEISTQKAANEYRYLLMVGFWVLCLFIHYILMHLFRFYTSPSSVVYCDFGVRLESITTGGWKDTITEQLADPNSEVYSVKYYDTEEGMESIVNAMELFIPGKTDTFAKWVKAQVATVLPEYVQVTDMSKFYTACVAMCLNAIAQCFEIVTPIIRRHLQRWEMRWEKEYACYKESLVSAIGKSAHMSRLAQVMRYEMDSFMYNAVPDLPDSVWATLVNEIKMYQWIAEHEQKLLRKRRSGDYDSQLTIKQVFDRVWRKRMRLIEKLVEEGRVVFHWDGLISSYKALQKYYARRDLAFGITEEPPLVIGDSPADDFHPVDATPHTDAATPSQAEAN</sequence>
<feature type="compositionally biased region" description="Low complexity" evidence="1">
    <location>
        <begin position="205"/>
        <end position="217"/>
    </location>
</feature>
<feature type="compositionally biased region" description="Basic and acidic residues" evidence="1">
    <location>
        <begin position="251"/>
        <end position="270"/>
    </location>
</feature>
<dbReference type="RefSeq" id="XP_028866983.1">
    <property type="nucleotide sequence ID" value="XM_029011150.1"/>
</dbReference>
<dbReference type="Proteomes" id="UP000236319">
    <property type="component" value="Unassembled WGS sequence"/>
</dbReference>
<comment type="caution">
    <text evidence="3">The sequence shown here is derived from an EMBL/GenBank/DDBJ whole genome shotgun (WGS) entry which is preliminary data.</text>
</comment>
<feature type="compositionally biased region" description="Low complexity" evidence="1">
    <location>
        <begin position="510"/>
        <end position="538"/>
    </location>
</feature>
<organism evidence="3 4">
    <name type="scientific">Babesia ovata</name>
    <dbReference type="NCBI Taxonomy" id="189622"/>
    <lineage>
        <taxon>Eukaryota</taxon>
        <taxon>Sar</taxon>
        <taxon>Alveolata</taxon>
        <taxon>Apicomplexa</taxon>
        <taxon>Aconoidasida</taxon>
        <taxon>Piroplasmida</taxon>
        <taxon>Babesiidae</taxon>
        <taxon>Babesia</taxon>
    </lineage>
</organism>
<evidence type="ECO:0000313" key="3">
    <source>
        <dbReference type="EMBL" id="GBE60740.1"/>
    </source>
</evidence>
<feature type="compositionally biased region" description="Gly residues" evidence="1">
    <location>
        <begin position="539"/>
        <end position="552"/>
    </location>
</feature>